<evidence type="ECO:0008006" key="9">
    <source>
        <dbReference type="Google" id="ProtNLM"/>
    </source>
</evidence>
<name>A0A2T3B1P5_AMORE</name>
<organism evidence="7 8">
    <name type="scientific">Amorphotheca resinae ATCC 22711</name>
    <dbReference type="NCBI Taxonomy" id="857342"/>
    <lineage>
        <taxon>Eukaryota</taxon>
        <taxon>Fungi</taxon>
        <taxon>Dikarya</taxon>
        <taxon>Ascomycota</taxon>
        <taxon>Pezizomycotina</taxon>
        <taxon>Leotiomycetes</taxon>
        <taxon>Helotiales</taxon>
        <taxon>Amorphothecaceae</taxon>
        <taxon>Amorphotheca</taxon>
    </lineage>
</organism>
<dbReference type="Pfam" id="PF01544">
    <property type="entry name" value="CorA"/>
    <property type="match status" value="1"/>
</dbReference>
<dbReference type="SUPFAM" id="SSF144083">
    <property type="entry name" value="Magnesium transport protein CorA, transmembrane region"/>
    <property type="match status" value="1"/>
</dbReference>
<dbReference type="PANTHER" id="PTHR47685:SF1">
    <property type="entry name" value="MAGNESIUM TRANSPORT PROTEIN CORA"/>
    <property type="match status" value="1"/>
</dbReference>
<feature type="transmembrane region" description="Helical" evidence="6">
    <location>
        <begin position="815"/>
        <end position="839"/>
    </location>
</feature>
<dbReference type="PANTHER" id="PTHR47685">
    <property type="entry name" value="MAGNESIUM TRANSPORT PROTEIN CORA"/>
    <property type="match status" value="1"/>
</dbReference>
<dbReference type="InterPro" id="IPR002523">
    <property type="entry name" value="MgTranspt_CorA/ZnTranspt_ZntB"/>
</dbReference>
<feature type="transmembrane region" description="Helical" evidence="6">
    <location>
        <begin position="851"/>
        <end position="874"/>
    </location>
</feature>
<dbReference type="GO" id="GO:0016020">
    <property type="term" value="C:membrane"/>
    <property type="evidence" value="ECO:0007669"/>
    <property type="project" value="UniProtKB-SubCell"/>
</dbReference>
<gene>
    <name evidence="7" type="ORF">M430DRAFT_58642</name>
</gene>
<evidence type="ECO:0000256" key="4">
    <source>
        <dbReference type="ARBA" id="ARBA00023136"/>
    </source>
</evidence>
<evidence type="ECO:0000313" key="8">
    <source>
        <dbReference type="Proteomes" id="UP000241818"/>
    </source>
</evidence>
<keyword evidence="3 6" id="KW-1133">Transmembrane helix</keyword>
<dbReference type="GeneID" id="36576830"/>
<keyword evidence="2 6" id="KW-0812">Transmembrane</keyword>
<feature type="compositionally biased region" description="Basic and acidic residues" evidence="5">
    <location>
        <begin position="344"/>
        <end position="362"/>
    </location>
</feature>
<dbReference type="AlphaFoldDB" id="A0A2T3B1P5"/>
<dbReference type="OrthoDB" id="341259at2759"/>
<dbReference type="Gene3D" id="1.20.58.340">
    <property type="entry name" value="Magnesium transport protein CorA, transmembrane region"/>
    <property type="match status" value="1"/>
</dbReference>
<accession>A0A2T3B1P5</accession>
<dbReference type="InterPro" id="IPR045863">
    <property type="entry name" value="CorA_TM1_TM2"/>
</dbReference>
<dbReference type="EMBL" id="KZ679011">
    <property type="protein sequence ID" value="PSS18477.1"/>
    <property type="molecule type" value="Genomic_DNA"/>
</dbReference>
<evidence type="ECO:0000256" key="6">
    <source>
        <dbReference type="SAM" id="Phobius"/>
    </source>
</evidence>
<dbReference type="Proteomes" id="UP000241818">
    <property type="component" value="Unassembled WGS sequence"/>
</dbReference>
<keyword evidence="8" id="KW-1185">Reference proteome</keyword>
<reference evidence="7 8" key="1">
    <citation type="journal article" date="2018" name="New Phytol.">
        <title>Comparative genomics and transcriptomics depict ericoid mycorrhizal fungi as versatile saprotrophs and plant mutualists.</title>
        <authorList>
            <person name="Martino E."/>
            <person name="Morin E."/>
            <person name="Grelet G.A."/>
            <person name="Kuo A."/>
            <person name="Kohler A."/>
            <person name="Daghino S."/>
            <person name="Barry K.W."/>
            <person name="Cichocki N."/>
            <person name="Clum A."/>
            <person name="Dockter R.B."/>
            <person name="Hainaut M."/>
            <person name="Kuo R.C."/>
            <person name="LaButti K."/>
            <person name="Lindahl B.D."/>
            <person name="Lindquist E.A."/>
            <person name="Lipzen A."/>
            <person name="Khouja H.R."/>
            <person name="Magnuson J."/>
            <person name="Murat C."/>
            <person name="Ohm R.A."/>
            <person name="Singer S.W."/>
            <person name="Spatafora J.W."/>
            <person name="Wang M."/>
            <person name="Veneault-Fourrey C."/>
            <person name="Henrissat B."/>
            <person name="Grigoriev I.V."/>
            <person name="Martin F.M."/>
            <person name="Perotto S."/>
        </authorList>
    </citation>
    <scope>NUCLEOTIDE SEQUENCE [LARGE SCALE GENOMIC DNA]</scope>
    <source>
        <strain evidence="7 8">ATCC 22711</strain>
    </source>
</reference>
<dbReference type="InterPro" id="IPR050829">
    <property type="entry name" value="CorA_MIT"/>
</dbReference>
<sequence length="936" mass="107957">MASRGPASPTLWRQIKKERSPSIGQATECTEGWTFGMEAPIVDFFDHDYITQFMPLDEILRGNADQIMEKAYRQDAPGQNYLPLTARGYKYRWVHIPTNNMIWVEEVMKRVCESKNKKEAKKMADSKNTKGGKNNMKGLKCLRAGDILNPKYWQDQQRGCLEHCANHPLYSRHMVPFFAEIPTDWETATASVVAPVTESTSFQEATPSRTPIFQGSKIPLNTEFLSGLKSSLNKPKNVNMVLFMPYLHWATSGENLNHRNEVIKRLDEEFKDPDYQRPSCEDIERMESLMKMRVLRAFLYPIGDRCLHIRRTLDQYYYSTLTEADERTEDQVVYKFAKKQHRRRMEEEAKAKKREREREKVRKVQTPRGSQNSFKTSDEGEKQEKKKVEPSWDPPKVMMVNQLWMWIVDGDTVITSFPSKAKSELSMDDSVSSEDYMKGDELYDSTDIWRAVQRELRHKTNYGQRTAKSALDLAWTIADQARGVFQKRNLHPHLQFIQMFEMEINEITFNQTKAFDAFRSNVQAAHNANNMGKLFASLVTFQKENFVTNQPKTWKLNFRRFAIDFREKFKEIAGDTEAEKPSTPVYSSYNEDSTLRPTSSNTLSSIDNEFWEDVLKSTYNELEETIATARNIGLTNSDLEAQILDCLMSRFGELEILIGEAHSTQSMNRKLNCLVDASTKSLEWYTEMVMDDVFDITTETNLVSEIKDILDELNIISSVGRQQATVMEPFMMDMLHQSPETQDKDFHDSTRLGNQIEALQKTAQSTYTALQDLLDLKQKQASVIEARSARKDAKASADQAEASTSLAYETVKQGWSIMIFTIVTIIFLPLSFFTGLFGMNAKELLSADHSIGFYSAIMYPVSFVIICVSLGLALNTEFRLLAQLLLRKFLHFTRLSKLWTSRFGFGACTDGIMESIEKEKRKRRTTHEYKKWEVGF</sequence>
<evidence type="ECO:0000256" key="1">
    <source>
        <dbReference type="ARBA" id="ARBA00004141"/>
    </source>
</evidence>
<evidence type="ECO:0000256" key="5">
    <source>
        <dbReference type="SAM" id="MobiDB-lite"/>
    </source>
</evidence>
<evidence type="ECO:0000256" key="2">
    <source>
        <dbReference type="ARBA" id="ARBA00022692"/>
    </source>
</evidence>
<evidence type="ECO:0000256" key="3">
    <source>
        <dbReference type="ARBA" id="ARBA00022989"/>
    </source>
</evidence>
<dbReference type="RefSeq" id="XP_024720829.1">
    <property type="nucleotide sequence ID" value="XM_024868749.1"/>
</dbReference>
<comment type="subcellular location">
    <subcellularLocation>
        <location evidence="1">Membrane</location>
        <topology evidence="1">Multi-pass membrane protein</topology>
    </subcellularLocation>
</comment>
<dbReference type="GO" id="GO:0046873">
    <property type="term" value="F:metal ion transmembrane transporter activity"/>
    <property type="evidence" value="ECO:0007669"/>
    <property type="project" value="InterPro"/>
</dbReference>
<evidence type="ECO:0000313" key="7">
    <source>
        <dbReference type="EMBL" id="PSS18477.1"/>
    </source>
</evidence>
<proteinExistence type="predicted"/>
<protein>
    <recommendedName>
        <fullName evidence="9">Ankyrin repeat protein</fullName>
    </recommendedName>
</protein>
<feature type="compositionally biased region" description="Basic and acidic residues" evidence="5">
    <location>
        <begin position="376"/>
        <end position="390"/>
    </location>
</feature>
<keyword evidence="4 6" id="KW-0472">Membrane</keyword>
<feature type="region of interest" description="Disordered" evidence="5">
    <location>
        <begin position="344"/>
        <end position="392"/>
    </location>
</feature>
<dbReference type="InParanoid" id="A0A2T3B1P5"/>